<evidence type="ECO:0000313" key="3">
    <source>
        <dbReference type="EMBL" id="CAB10655.1"/>
    </source>
</evidence>
<evidence type="ECO:0000313" key="4">
    <source>
        <dbReference type="Proteomes" id="UP000249682"/>
    </source>
</evidence>
<reference evidence="3" key="3">
    <citation type="submission" date="1997-07" db="EMBL/GenBank/DDBJ databases">
        <authorList>
            <person name="Seeger K.J."/>
            <person name="Harris D."/>
        </authorList>
    </citation>
    <scope>NUCLEOTIDE SEQUENCE</scope>
</reference>
<dbReference type="Gene3D" id="3.90.870.20">
    <property type="entry name" value="Carbamoyltransferase, C-terminal domain"/>
    <property type="match status" value="1"/>
</dbReference>
<name>O33036_MYCLR</name>
<feature type="domain" description="Carbamoyltransferase C-terminal" evidence="1">
    <location>
        <begin position="15"/>
        <end position="70"/>
    </location>
</feature>
<dbReference type="Proteomes" id="UP000249682">
    <property type="component" value="Chromosome"/>
</dbReference>
<reference evidence="2 4" key="4">
    <citation type="submission" date="2018-05" db="EMBL/GenBank/DDBJ databases">
        <title>Evolution of small genomes with special reference to Mycobacterium leprae.</title>
        <authorList>
            <person name="Mohanty P.S."/>
            <person name="Bansal A.K."/>
            <person name="Gupta U.D."/>
            <person name="Naaz F."/>
            <person name="Dwivedi V.D."/>
            <person name="Singh H."/>
            <person name="Gupta G."/>
            <person name="Sharma S."/>
            <person name="Arora M."/>
        </authorList>
    </citation>
    <scope>NUCLEOTIDE SEQUENCE [LARGE SCALE GENOMIC DNA]</scope>
    <source>
        <strain evidence="2 4">MRHRU-235-G</strain>
    </source>
</reference>
<proteinExistence type="predicted"/>
<dbReference type="RefSeq" id="WP_041322849.1">
    <property type="nucleotide sequence ID" value="NZ_CP029543.1"/>
</dbReference>
<dbReference type="Pfam" id="PF16861">
    <property type="entry name" value="Carbam_trans_C"/>
    <property type="match status" value="1"/>
</dbReference>
<reference evidence="3" key="1">
    <citation type="journal article" date="1993" name="Mol. Microbiol.">
        <title>Use of an ordered cosmid library to deduce the genomic organization of Mycobacterium leprae.</title>
        <authorList>
            <person name="Eiglmeier K."/>
            <person name="Honore N."/>
            <person name="Woods S.A."/>
            <person name="Caudron B."/>
            <person name="Cole S.T."/>
        </authorList>
    </citation>
    <scope>NUCLEOTIDE SEQUENCE</scope>
</reference>
<dbReference type="PANTHER" id="PTHR34847">
    <property type="entry name" value="NODULATION PROTEIN U"/>
    <property type="match status" value="1"/>
</dbReference>
<dbReference type="AlphaFoldDB" id="O33036"/>
<gene>
    <name evidence="3" type="primary">MLCB250.61</name>
    <name evidence="2" type="ORF">DIJ64_08770</name>
</gene>
<evidence type="ECO:0000259" key="1">
    <source>
        <dbReference type="Pfam" id="PF16861"/>
    </source>
</evidence>
<dbReference type="InterPro" id="IPR031730">
    <property type="entry name" value="Carbam_trans_C"/>
</dbReference>
<dbReference type="InterPro" id="IPR051338">
    <property type="entry name" value="NodU/CmcH_Carbamoyltrnsfr"/>
</dbReference>
<protein>
    <recommendedName>
        <fullName evidence="1">Carbamoyltransferase C-terminal domain-containing protein</fullName>
    </recommendedName>
</protein>
<sequence length="77" mass="8638">MERSVSKPCEPGTGRYADLLCELREQRRHGVVLNTSFNSPGEPIVCISEDALRAFAGMLLDALTIENHLVYNKNFGW</sequence>
<evidence type="ECO:0000313" key="2">
    <source>
        <dbReference type="EMBL" id="AWV48118.1"/>
    </source>
</evidence>
<organism evidence="3">
    <name type="scientific">Mycobacterium leprae</name>
    <dbReference type="NCBI Taxonomy" id="1769"/>
    <lineage>
        <taxon>Bacteria</taxon>
        <taxon>Bacillati</taxon>
        <taxon>Actinomycetota</taxon>
        <taxon>Actinomycetes</taxon>
        <taxon>Mycobacteriales</taxon>
        <taxon>Mycobacteriaceae</taxon>
        <taxon>Mycobacterium</taxon>
    </lineage>
</organism>
<dbReference type="PANTHER" id="PTHR34847:SF1">
    <property type="entry name" value="NODULATION PROTEIN U"/>
    <property type="match status" value="1"/>
</dbReference>
<reference evidence="3" key="2">
    <citation type="submission" date="1997-07" db="EMBL/GenBank/DDBJ databases">
        <authorList>
            <person name="Parkhill J."/>
            <person name="Barrell B.G."/>
            <person name="Rajandream M.A."/>
        </authorList>
    </citation>
    <scope>NUCLEOTIDE SEQUENCE</scope>
</reference>
<dbReference type="EMBL" id="CP029543">
    <property type="protein sequence ID" value="AWV48118.1"/>
    <property type="molecule type" value="Genomic_DNA"/>
</dbReference>
<dbReference type="InterPro" id="IPR038152">
    <property type="entry name" value="Carbam_trans_C_sf"/>
</dbReference>
<dbReference type="EMBL" id="Z97369">
    <property type="protein sequence ID" value="CAB10655.1"/>
    <property type="molecule type" value="Genomic_DNA"/>
</dbReference>
<accession>O33036</accession>